<protein>
    <submittedName>
        <fullName evidence="1">Uncharacterized protein</fullName>
    </submittedName>
</protein>
<feature type="non-terminal residue" evidence="1">
    <location>
        <position position="50"/>
    </location>
</feature>
<reference evidence="1" key="1">
    <citation type="journal article" date="2014" name="Front. Microbiol.">
        <title>High frequency of phylogenetically diverse reductive dehalogenase-homologous genes in deep subseafloor sedimentary metagenomes.</title>
        <authorList>
            <person name="Kawai M."/>
            <person name="Futagami T."/>
            <person name="Toyoda A."/>
            <person name="Takaki Y."/>
            <person name="Nishi S."/>
            <person name="Hori S."/>
            <person name="Arai W."/>
            <person name="Tsubouchi T."/>
            <person name="Morono Y."/>
            <person name="Uchiyama I."/>
            <person name="Ito T."/>
            <person name="Fujiyama A."/>
            <person name="Inagaki F."/>
            <person name="Takami H."/>
        </authorList>
    </citation>
    <scope>NUCLEOTIDE SEQUENCE</scope>
    <source>
        <strain evidence="1">Expedition CK06-06</strain>
    </source>
</reference>
<name>X0SFX2_9ZZZZ</name>
<comment type="caution">
    <text evidence="1">The sequence shown here is derived from an EMBL/GenBank/DDBJ whole genome shotgun (WGS) entry which is preliminary data.</text>
</comment>
<evidence type="ECO:0000313" key="1">
    <source>
        <dbReference type="EMBL" id="GAF79904.1"/>
    </source>
</evidence>
<accession>X0SFX2</accession>
<dbReference type="AlphaFoldDB" id="X0SFX2"/>
<dbReference type="EMBL" id="BARS01003248">
    <property type="protein sequence ID" value="GAF79904.1"/>
    <property type="molecule type" value="Genomic_DNA"/>
</dbReference>
<proteinExistence type="predicted"/>
<sequence>MAESAVQKKLENEFTTEKNKDLRGGMDLLELDFLLSIVENTKGNDQNDVT</sequence>
<gene>
    <name evidence="1" type="ORF">S01H1_06275</name>
</gene>
<organism evidence="1">
    <name type="scientific">marine sediment metagenome</name>
    <dbReference type="NCBI Taxonomy" id="412755"/>
    <lineage>
        <taxon>unclassified sequences</taxon>
        <taxon>metagenomes</taxon>
        <taxon>ecological metagenomes</taxon>
    </lineage>
</organism>